<evidence type="ECO:0000313" key="2">
    <source>
        <dbReference type="Proteomes" id="UP000095287"/>
    </source>
</evidence>
<keyword evidence="1" id="KW-0732">Signal</keyword>
<evidence type="ECO:0000313" key="3">
    <source>
        <dbReference type="WBParaSite" id="L893_g22265.t1"/>
    </source>
</evidence>
<reference evidence="3" key="1">
    <citation type="submission" date="2016-11" db="UniProtKB">
        <authorList>
            <consortium name="WormBaseParasite"/>
        </authorList>
    </citation>
    <scope>IDENTIFICATION</scope>
</reference>
<feature type="signal peptide" evidence="1">
    <location>
        <begin position="1"/>
        <end position="16"/>
    </location>
</feature>
<evidence type="ECO:0000256" key="1">
    <source>
        <dbReference type="SAM" id="SignalP"/>
    </source>
</evidence>
<protein>
    <submittedName>
        <fullName evidence="3">Uncharacterized protein</fullName>
    </submittedName>
</protein>
<name>A0A1I7Z2R8_9BILA</name>
<dbReference type="AlphaFoldDB" id="A0A1I7Z2R8"/>
<sequence length="213" mass="24075">MWTAFLLLLCFVGLHAQDGRTFKDAKLTLHIHQVTSECGESGTDCDLTTSFGFTDAHHRLRYVIRTPPQKGNVGRRFELATRHQFSHNLPDAEFRKIEQTCADLATNSSGFHYPTYDGCFNMNIIYLESYTWWGNTGADWKAEVITAILQFTFRDGSVSRRVVNFVPLLSCGADWVQGGGRHFLCSGKEKRPARAYLPKSSTFQVGDVLVCPW</sequence>
<dbReference type="WBParaSite" id="L893_g22265.t1">
    <property type="protein sequence ID" value="L893_g22265.t1"/>
    <property type="gene ID" value="L893_g22265"/>
</dbReference>
<dbReference type="Proteomes" id="UP000095287">
    <property type="component" value="Unplaced"/>
</dbReference>
<keyword evidence="2" id="KW-1185">Reference proteome</keyword>
<proteinExistence type="predicted"/>
<organism evidence="2 3">
    <name type="scientific">Steinernema glaseri</name>
    <dbReference type="NCBI Taxonomy" id="37863"/>
    <lineage>
        <taxon>Eukaryota</taxon>
        <taxon>Metazoa</taxon>
        <taxon>Ecdysozoa</taxon>
        <taxon>Nematoda</taxon>
        <taxon>Chromadorea</taxon>
        <taxon>Rhabditida</taxon>
        <taxon>Tylenchina</taxon>
        <taxon>Panagrolaimomorpha</taxon>
        <taxon>Strongyloidoidea</taxon>
        <taxon>Steinernematidae</taxon>
        <taxon>Steinernema</taxon>
    </lineage>
</organism>
<feature type="chain" id="PRO_5009312900" evidence="1">
    <location>
        <begin position="17"/>
        <end position="213"/>
    </location>
</feature>
<accession>A0A1I7Z2R8</accession>